<dbReference type="FunFam" id="3.40.50.20:FF:000010">
    <property type="entry name" value="Propionyl-CoA carboxylase subunit alpha"/>
    <property type="match status" value="1"/>
</dbReference>
<evidence type="ECO:0000256" key="9">
    <source>
        <dbReference type="PIRNR" id="PIRNR001594"/>
    </source>
</evidence>
<evidence type="ECO:0000256" key="11">
    <source>
        <dbReference type="PIRSR" id="PIRSR001594-2"/>
    </source>
</evidence>
<dbReference type="FunFam" id="3.30.470.20:FF:000012">
    <property type="entry name" value="Pyruvate carboxylase"/>
    <property type="match status" value="1"/>
</dbReference>
<dbReference type="SUPFAM" id="SSF56059">
    <property type="entry name" value="Glutathione synthetase ATP-binding domain-like"/>
    <property type="match status" value="1"/>
</dbReference>
<feature type="binding site" evidence="11">
    <location>
        <position position="235"/>
    </location>
    <ligand>
        <name>ATP</name>
        <dbReference type="ChEBI" id="CHEBI:30616"/>
    </ligand>
</feature>
<dbReference type="SMART" id="SM00878">
    <property type="entry name" value="Biotin_carb_C"/>
    <property type="match status" value="1"/>
</dbReference>
<evidence type="ECO:0000256" key="2">
    <source>
        <dbReference type="ARBA" id="ARBA00013057"/>
    </source>
</evidence>
<keyword evidence="5 9" id="KW-0547">Nucleotide-binding</keyword>
<dbReference type="SUPFAM" id="SSF51246">
    <property type="entry name" value="Rudiment single hybrid motif"/>
    <property type="match status" value="1"/>
</dbReference>
<dbReference type="STRING" id="1131292.BCR24_05975"/>
<dbReference type="Pfam" id="PF02786">
    <property type="entry name" value="CPSase_L_D2"/>
    <property type="match status" value="1"/>
</dbReference>
<evidence type="ECO:0000259" key="15">
    <source>
        <dbReference type="PROSITE" id="PS50975"/>
    </source>
</evidence>
<dbReference type="InterPro" id="IPR005481">
    <property type="entry name" value="BC-like_N"/>
</dbReference>
<comment type="cofactor">
    <cofactor evidence="1 9">
        <name>biotin</name>
        <dbReference type="ChEBI" id="CHEBI:57586"/>
    </cofactor>
</comment>
<dbReference type="Gene3D" id="3.30.470.20">
    <property type="entry name" value="ATP-grasp fold, B domain"/>
    <property type="match status" value="1"/>
</dbReference>
<dbReference type="InterPro" id="IPR016185">
    <property type="entry name" value="PreATP-grasp_dom_sf"/>
</dbReference>
<dbReference type="FunFam" id="2.40.50.100:FF:000003">
    <property type="entry name" value="Acetyl-CoA carboxylase biotin carboxyl carrier protein"/>
    <property type="match status" value="1"/>
</dbReference>
<dbReference type="PROSITE" id="PS50975">
    <property type="entry name" value="ATP_GRASP"/>
    <property type="match status" value="1"/>
</dbReference>
<dbReference type="SUPFAM" id="SSF51230">
    <property type="entry name" value="Single hybrid motif"/>
    <property type="match status" value="1"/>
</dbReference>
<dbReference type="SUPFAM" id="SSF51569">
    <property type="entry name" value="Aldolase"/>
    <property type="match status" value="1"/>
</dbReference>
<evidence type="ECO:0000256" key="5">
    <source>
        <dbReference type="ARBA" id="ARBA00022741"/>
    </source>
</evidence>
<dbReference type="GO" id="GO:0005524">
    <property type="term" value="F:ATP binding"/>
    <property type="evidence" value="ECO:0007669"/>
    <property type="project" value="UniProtKB-UniRule"/>
</dbReference>
<dbReference type="PANTHER" id="PTHR43778:SF2">
    <property type="entry name" value="PYRUVATE CARBOXYLASE, MITOCHONDRIAL"/>
    <property type="match status" value="1"/>
</dbReference>
<dbReference type="PIRSF" id="PIRSF001594">
    <property type="entry name" value="Pyruv_carbox"/>
    <property type="match status" value="1"/>
</dbReference>
<evidence type="ECO:0000259" key="17">
    <source>
        <dbReference type="PROSITE" id="PS50991"/>
    </source>
</evidence>
<accession>A0A1E5HAY7</accession>
<dbReference type="PROSITE" id="PS00867">
    <property type="entry name" value="CPSASE_2"/>
    <property type="match status" value="1"/>
</dbReference>
<dbReference type="Gene3D" id="3.10.600.10">
    <property type="entry name" value="pyruvate carboxylase f1077a mutant domain"/>
    <property type="match status" value="1"/>
</dbReference>
<dbReference type="InterPro" id="IPR011761">
    <property type="entry name" value="ATP-grasp"/>
</dbReference>
<dbReference type="FunFam" id="3.20.20.70:FF:000033">
    <property type="entry name" value="Pyruvate carboxylase"/>
    <property type="match status" value="1"/>
</dbReference>
<dbReference type="RefSeq" id="WP_069640813.1">
    <property type="nucleotide sequence ID" value="NZ_JAFBEZ010000004.1"/>
</dbReference>
<keyword evidence="18" id="KW-0670">Pyruvate</keyword>
<dbReference type="InterPro" id="IPR013785">
    <property type="entry name" value="Aldolase_TIM"/>
</dbReference>
<feature type="binding site" evidence="11">
    <location>
        <position position="609"/>
    </location>
    <ligand>
        <name>substrate</name>
    </ligand>
</feature>
<keyword evidence="8 9" id="KW-0092">Biotin</keyword>
<evidence type="ECO:0000256" key="13">
    <source>
        <dbReference type="PIRSR" id="PIRSR001594-4"/>
    </source>
</evidence>
<dbReference type="EMBL" id="MIKC01000038">
    <property type="protein sequence ID" value="OEG21830.1"/>
    <property type="molecule type" value="Genomic_DNA"/>
</dbReference>
<feature type="binding site" description="via carbamate group" evidence="12">
    <location>
        <position position="706"/>
    </location>
    <ligand>
        <name>Mn(2+)</name>
        <dbReference type="ChEBI" id="CHEBI:29035"/>
    </ligand>
</feature>
<dbReference type="OrthoDB" id="9807469at2"/>
<evidence type="ECO:0000259" key="14">
    <source>
        <dbReference type="PROSITE" id="PS50968"/>
    </source>
</evidence>
<keyword evidence="4 12" id="KW-0479">Metal-binding</keyword>
<evidence type="ECO:0000256" key="8">
    <source>
        <dbReference type="ARBA" id="ARBA00023267"/>
    </source>
</evidence>
<dbReference type="PROSITE" id="PS50968">
    <property type="entry name" value="BIOTINYL_LIPOYL"/>
    <property type="match status" value="1"/>
</dbReference>
<evidence type="ECO:0000256" key="7">
    <source>
        <dbReference type="ARBA" id="ARBA00023211"/>
    </source>
</evidence>
<dbReference type="InterPro" id="IPR003379">
    <property type="entry name" value="Carboxylase_cons_dom"/>
</dbReference>
<evidence type="ECO:0000313" key="18">
    <source>
        <dbReference type="EMBL" id="OEG21830.1"/>
    </source>
</evidence>
<feature type="domain" description="Lipoyl-binding" evidence="14">
    <location>
        <begin position="1071"/>
        <end position="1140"/>
    </location>
</feature>
<dbReference type="PROSITE" id="PS50991">
    <property type="entry name" value="PYR_CT"/>
    <property type="match status" value="1"/>
</dbReference>
<evidence type="ECO:0000256" key="12">
    <source>
        <dbReference type="PIRSR" id="PIRSR001594-3"/>
    </source>
</evidence>
<feature type="binding site" evidence="12">
    <location>
        <position position="737"/>
    </location>
    <ligand>
        <name>Mn(2+)</name>
        <dbReference type="ChEBI" id="CHEBI:29035"/>
    </ligand>
</feature>
<evidence type="ECO:0000256" key="10">
    <source>
        <dbReference type="PIRSR" id="PIRSR001594-1"/>
    </source>
</evidence>
<gene>
    <name evidence="18" type="ORF">BCR24_05975</name>
</gene>
<sequence length="1142" mass="128029">MKKVLVANRGEIAIRIFRACTEMHIGTVAIYAAEDEYSVHRFKADEAYLVGKGKKPIEAYLDMEDIIRIAKKSGADAIHPGYGFLSENLEFARLCEEEGLIFVGPSLHHLDIFGDKIKAKEAAVAAGIASIPGSDGPVDSVEGVLEFGRTHGFPIMIKAALGGGGRGMRVAHDEKEAKEGYDRAKSEAKAAFGSDEVYVEKYISNPKHIEVQVLGDTHGNVIHLFERDCSVQRRHQKVVEVAPCVSMNDGKRKEICEAAVQLMKHVKYINAGTVEFLVEGENFYFIEVNPRVQVEHTITEMITDIDIVVSQLQIAQGLDLHKDMKIPQQENIALNGAAIQCRITTEDPLNNFMPDTGKIDTYRSPGGFGVRLDVGNAYSGAVVTPYFDSLLVKVCTHGFTFEKAIQKMERSLREFRIRGVKTNIPFLHKVIGHPEFQSGEAKTTFIDNTPQLFEFPKLRDRGNKTMKYIGEVTVNGFPGIEKSTKKYFDAPRIPTDLELRSEYVTAKNILDKDGAHGVVDWVKKQENVLLTDTTFRDAHQSLLATRVRTQDFKEIARLTGEGLPELFSSEMWGGATFDVAYRFLNEDPWQRLRKIRKLMPNTLLQMLFRGSNAVGYQNYPDNVIEEFIKESARQGIDVFRIFDSLNWLPQMEKSIQKVRDTGKIAEAAICYTADINDPSRAKYNVEYYKNMAKELEKMGAHIIAIKDMAGLLKPQAAYRLISELKDTIDLPIHLHTHDTSGNGIITYSAATKAGVDIVDVATSAMSGATSQPSMSSLYYALVNGDRTPDVNIDNTQKINHYWEDVRMYYQPFENGLNAPQTEVYMHEMPGGQYSNLQQQAKAVGLGHQWDDIKKMYHTVNLMFGDIVKVTPSSKVVGDMALFMVQNNLTEADIYEKGDELSFPESVVTFFQGDLGQPVGGFPKDLQRIILKGRPAFTERPGSLAAPVKFDKVKVELAEKIGYEPKLEEILSYLMYPQVFLDYRQSYQNFGDVTLLDTPTFFQGIRQGESVEVQIEKGKTLIIRLDEVGDPDIEGNRVLFFNLNGQRREIVIKDTSIKSSVQAKRKAEPTNKEQIGATMSGSVLQVLVNKGDKVKKGDALLVTEAMKMETTIEARFDGIVEHIYVFEEEPIRSGDLLIEVKEN</sequence>
<feature type="binding site" evidence="11">
    <location>
        <position position="200"/>
    </location>
    <ligand>
        <name>ATP</name>
        <dbReference type="ChEBI" id="CHEBI:30616"/>
    </ligand>
</feature>
<evidence type="ECO:0000259" key="16">
    <source>
        <dbReference type="PROSITE" id="PS50979"/>
    </source>
</evidence>
<feature type="binding site" evidence="12">
    <location>
        <position position="735"/>
    </location>
    <ligand>
        <name>Mn(2+)</name>
        <dbReference type="ChEBI" id="CHEBI:29035"/>
    </ligand>
</feature>
<comment type="function">
    <text evidence="9">Catalyzes a 2-step reaction, involving the ATP-dependent carboxylation of the covalently attached biotin in the first step and the transfer of the carboxyl group to pyruvate in the second.</text>
</comment>
<reference evidence="19" key="1">
    <citation type="submission" date="2016-09" db="EMBL/GenBank/DDBJ databases">
        <authorList>
            <person name="Gulvik C.A."/>
        </authorList>
    </citation>
    <scope>NUCLEOTIDE SEQUENCE [LARGE SCALE GENOMIC DNA]</scope>
    <source>
        <strain evidence="19">LMG 26676</strain>
    </source>
</reference>
<dbReference type="PROSITE" id="PS50979">
    <property type="entry name" value="BC"/>
    <property type="match status" value="1"/>
</dbReference>
<dbReference type="NCBIfam" id="NF009554">
    <property type="entry name" value="PRK12999.1"/>
    <property type="match status" value="1"/>
</dbReference>
<dbReference type="Pfam" id="PF00364">
    <property type="entry name" value="Biotin_lipoyl"/>
    <property type="match status" value="1"/>
</dbReference>
<evidence type="ECO:0000256" key="3">
    <source>
        <dbReference type="ARBA" id="ARBA00022598"/>
    </source>
</evidence>
<dbReference type="GO" id="GO:0006094">
    <property type="term" value="P:gluconeogenesis"/>
    <property type="evidence" value="ECO:0007669"/>
    <property type="project" value="InterPro"/>
</dbReference>
<dbReference type="EC" id="6.4.1.1" evidence="2 9"/>
<organism evidence="18 19">
    <name type="scientific">Enterococcus ureilyticus</name>
    <dbReference type="NCBI Taxonomy" id="1131292"/>
    <lineage>
        <taxon>Bacteria</taxon>
        <taxon>Bacillati</taxon>
        <taxon>Bacillota</taxon>
        <taxon>Bacilli</taxon>
        <taxon>Lactobacillales</taxon>
        <taxon>Enterococcaceae</taxon>
        <taxon>Enterococcus</taxon>
    </lineage>
</organism>
<evidence type="ECO:0000256" key="1">
    <source>
        <dbReference type="ARBA" id="ARBA00001953"/>
    </source>
</evidence>
<evidence type="ECO:0000256" key="4">
    <source>
        <dbReference type="ARBA" id="ARBA00022723"/>
    </source>
</evidence>
<comment type="caution">
    <text evidence="18">The sequence shown here is derived from an EMBL/GenBank/DDBJ whole genome shotgun (WGS) entry which is preliminary data.</text>
</comment>
<feature type="domain" description="ATP-grasp" evidence="15">
    <location>
        <begin position="120"/>
        <end position="316"/>
    </location>
</feature>
<dbReference type="NCBIfam" id="NF006761">
    <property type="entry name" value="PRK09282.1"/>
    <property type="match status" value="1"/>
</dbReference>
<proteinExistence type="predicted"/>
<dbReference type="Gene3D" id="3.20.20.70">
    <property type="entry name" value="Aldolase class I"/>
    <property type="match status" value="1"/>
</dbReference>
<feature type="modified residue" description="N6-carboxylysine" evidence="13">
    <location>
        <position position="706"/>
    </location>
</feature>
<feature type="domain" description="Pyruvate carboxyltransferase" evidence="17">
    <location>
        <begin position="528"/>
        <end position="796"/>
    </location>
</feature>
<dbReference type="GO" id="GO:0046872">
    <property type="term" value="F:metal ion binding"/>
    <property type="evidence" value="ECO:0007669"/>
    <property type="project" value="UniProtKB-KW"/>
</dbReference>
<dbReference type="InterPro" id="IPR011053">
    <property type="entry name" value="Single_hybrid_motif"/>
</dbReference>
<feature type="modified residue" description="N6-biotinyllysine" evidence="13">
    <location>
        <position position="1106"/>
    </location>
</feature>
<protein>
    <recommendedName>
        <fullName evidence="2 9">Pyruvate carboxylase</fullName>
        <ecNumber evidence="2 9">6.4.1.1</ecNumber>
    </recommendedName>
</protein>
<evidence type="ECO:0000256" key="6">
    <source>
        <dbReference type="ARBA" id="ARBA00022840"/>
    </source>
</evidence>
<name>A0A1E5HAY7_9ENTE</name>
<dbReference type="Proteomes" id="UP000094469">
    <property type="component" value="Unassembled WGS sequence"/>
</dbReference>
<dbReference type="InterPro" id="IPR011764">
    <property type="entry name" value="Biotin_carboxylation_dom"/>
</dbReference>
<dbReference type="NCBIfam" id="TIGR01235">
    <property type="entry name" value="pyruv_carbox"/>
    <property type="match status" value="1"/>
</dbReference>
<dbReference type="GO" id="GO:0004736">
    <property type="term" value="F:pyruvate carboxylase activity"/>
    <property type="evidence" value="ECO:0007669"/>
    <property type="project" value="UniProtKB-EC"/>
</dbReference>
<dbReference type="SUPFAM" id="SSF52440">
    <property type="entry name" value="PreATP-grasp domain"/>
    <property type="match status" value="1"/>
</dbReference>
<dbReference type="Gene3D" id="2.40.50.100">
    <property type="match status" value="1"/>
</dbReference>
<dbReference type="InterPro" id="IPR055268">
    <property type="entry name" value="PCB-like"/>
</dbReference>
<dbReference type="InterPro" id="IPR000891">
    <property type="entry name" value="PYR_CT"/>
</dbReference>
<dbReference type="Pfam" id="PF00289">
    <property type="entry name" value="Biotin_carb_N"/>
    <property type="match status" value="1"/>
</dbReference>
<keyword evidence="6 9" id="KW-0067">ATP-binding</keyword>
<feature type="active site" evidence="10">
    <location>
        <position position="291"/>
    </location>
</feature>
<dbReference type="InterPro" id="IPR000089">
    <property type="entry name" value="Biotin_lipoyl"/>
</dbReference>
<keyword evidence="19" id="KW-1185">Reference proteome</keyword>
<dbReference type="CDD" id="cd06850">
    <property type="entry name" value="biotinyl_domain"/>
    <property type="match status" value="1"/>
</dbReference>
<dbReference type="AlphaFoldDB" id="A0A1E5HAY7"/>
<feature type="domain" description="Biotin carboxylation" evidence="16">
    <location>
        <begin position="1"/>
        <end position="451"/>
    </location>
</feature>
<dbReference type="InterPro" id="IPR005930">
    <property type="entry name" value="Pyruv_COase"/>
</dbReference>
<comment type="catalytic activity">
    <reaction evidence="9">
        <text>hydrogencarbonate + pyruvate + ATP = oxaloacetate + ADP + phosphate + H(+)</text>
        <dbReference type="Rhea" id="RHEA:20844"/>
        <dbReference type="ChEBI" id="CHEBI:15361"/>
        <dbReference type="ChEBI" id="CHEBI:15378"/>
        <dbReference type="ChEBI" id="CHEBI:16452"/>
        <dbReference type="ChEBI" id="CHEBI:17544"/>
        <dbReference type="ChEBI" id="CHEBI:30616"/>
        <dbReference type="ChEBI" id="CHEBI:43474"/>
        <dbReference type="ChEBI" id="CHEBI:456216"/>
        <dbReference type="EC" id="6.4.1.1"/>
    </reaction>
</comment>
<dbReference type="Pfam" id="PF02785">
    <property type="entry name" value="Biotin_carb_C"/>
    <property type="match status" value="1"/>
</dbReference>
<dbReference type="PROSITE" id="PS00866">
    <property type="entry name" value="CPSASE_1"/>
    <property type="match status" value="1"/>
</dbReference>
<feature type="binding site" evidence="12">
    <location>
        <position position="537"/>
    </location>
    <ligand>
        <name>Mn(2+)</name>
        <dbReference type="ChEBI" id="CHEBI:29035"/>
    </ligand>
</feature>
<evidence type="ECO:0000313" key="19">
    <source>
        <dbReference type="Proteomes" id="UP000094469"/>
    </source>
</evidence>
<dbReference type="InterPro" id="IPR005482">
    <property type="entry name" value="Biotin_COase_C"/>
</dbReference>
<dbReference type="Pfam" id="PF02436">
    <property type="entry name" value="PYC_OADA"/>
    <property type="match status" value="1"/>
</dbReference>
<dbReference type="GO" id="GO:0005737">
    <property type="term" value="C:cytoplasm"/>
    <property type="evidence" value="ECO:0007669"/>
    <property type="project" value="TreeGrafter"/>
</dbReference>
<feature type="binding site" evidence="11">
    <location>
        <position position="116"/>
    </location>
    <ligand>
        <name>ATP</name>
        <dbReference type="ChEBI" id="CHEBI:30616"/>
    </ligand>
</feature>
<dbReference type="InterPro" id="IPR011054">
    <property type="entry name" value="Rudment_hybrid_motif"/>
</dbReference>
<dbReference type="SUPFAM" id="SSF89000">
    <property type="entry name" value="post-HMGL domain-like"/>
    <property type="match status" value="1"/>
</dbReference>
<keyword evidence="7" id="KW-0464">Manganese</keyword>
<keyword evidence="3 9" id="KW-0436">Ligase</keyword>
<feature type="binding site" evidence="11">
    <location>
        <position position="870"/>
    </location>
    <ligand>
        <name>substrate</name>
    </ligand>
</feature>
<dbReference type="InterPro" id="IPR005479">
    <property type="entry name" value="CPAse_ATP-bd"/>
</dbReference>
<dbReference type="FunFam" id="3.30.1490.20:FF:000018">
    <property type="entry name" value="Biotin carboxylase"/>
    <property type="match status" value="1"/>
</dbReference>
<dbReference type="PANTHER" id="PTHR43778">
    <property type="entry name" value="PYRUVATE CARBOXYLASE"/>
    <property type="match status" value="1"/>
</dbReference>
<dbReference type="CDD" id="cd07937">
    <property type="entry name" value="DRE_TIM_PC_TC_5S"/>
    <property type="match status" value="1"/>
</dbReference>
<dbReference type="Pfam" id="PF00682">
    <property type="entry name" value="HMGL-like"/>
    <property type="match status" value="1"/>
</dbReference>